<evidence type="ECO:0008006" key="3">
    <source>
        <dbReference type="Google" id="ProtNLM"/>
    </source>
</evidence>
<protein>
    <recommendedName>
        <fullName evidence="3">Monogalactosyldiacylglycerol (MGDG) synthase</fullName>
    </recommendedName>
</protein>
<dbReference type="Proteomes" id="UP000830454">
    <property type="component" value="Chromosome"/>
</dbReference>
<name>A0ABY4HMC8_9FLAO</name>
<sequence length="458" mass="54363">MQKNKILLLFPDGVGIRNYLYSDVFRNSEDDLVLFHNFDEVTIKNISTITDINSVYKIPVYKETIKEKFLRELICLLRLKNNSKITQNSSILSNWKTNHKTIKNKVFYKMIEYSSTFINSYNQILFFEKKYQKTIRKTQYYREINQILNKIKPDVIFCSHQRGVQCATIFAAATDLNIKTKTVIYSWDNLPKARLALRADKYLVWSNYMKKEIENYYPEINQKSVIVTGTPQFECYQNKDNIIPKEAFYKKYDLNPLKKIICFSGDDIKTSPDDPKYLDDLADELIKNDLDKEYQILFRRCPVDVTGRYESIINKYPELIKEAPPQWNFDNSKSWTTIYPLKEDVKLLVSTAFYCDIVVNVGSTMAFDFAMFQKPCVFINYDQINKIDKSWSVKTIYQFQHFRSMQNPNAVFWWNEKKDFKNILNQEFDNKAMNDWKETILSDYKNVSLKIRSTLNLQ</sequence>
<keyword evidence="2" id="KW-1185">Reference proteome</keyword>
<evidence type="ECO:0000313" key="2">
    <source>
        <dbReference type="Proteomes" id="UP000830454"/>
    </source>
</evidence>
<reference evidence="1" key="1">
    <citation type="submission" date="2021-12" db="EMBL/GenBank/DDBJ databases">
        <authorList>
            <person name="Cha I.-T."/>
            <person name="Lee K.-E."/>
            <person name="Park S.-J."/>
        </authorList>
    </citation>
    <scope>NUCLEOTIDE SEQUENCE</scope>
    <source>
        <strain evidence="1">YSM-43</strain>
    </source>
</reference>
<accession>A0ABY4HMC8</accession>
<dbReference type="RefSeq" id="WP_246916622.1">
    <property type="nucleotide sequence ID" value="NZ_CP090145.1"/>
</dbReference>
<evidence type="ECO:0000313" key="1">
    <source>
        <dbReference type="EMBL" id="UOX34020.1"/>
    </source>
</evidence>
<reference evidence="1" key="2">
    <citation type="submission" date="2022-04" db="EMBL/GenBank/DDBJ databases">
        <title>Complete Genome Sequence of Flavobacterium sediminilitoris YSM-43, Isolated from a Tidal Sediment.</title>
        <authorList>
            <person name="Lee P.A."/>
        </authorList>
    </citation>
    <scope>NUCLEOTIDE SEQUENCE</scope>
    <source>
        <strain evidence="1">YSM-43</strain>
    </source>
</reference>
<dbReference type="SUPFAM" id="SSF53756">
    <property type="entry name" value="UDP-Glycosyltransferase/glycogen phosphorylase"/>
    <property type="match status" value="1"/>
</dbReference>
<proteinExistence type="predicted"/>
<gene>
    <name evidence="1" type="ORF">LXD69_00555</name>
</gene>
<organism evidence="1 2">
    <name type="scientific">Flavobacterium sediminilitoris</name>
    <dbReference type="NCBI Taxonomy" id="2024526"/>
    <lineage>
        <taxon>Bacteria</taxon>
        <taxon>Pseudomonadati</taxon>
        <taxon>Bacteroidota</taxon>
        <taxon>Flavobacteriia</taxon>
        <taxon>Flavobacteriales</taxon>
        <taxon>Flavobacteriaceae</taxon>
        <taxon>Flavobacterium</taxon>
    </lineage>
</organism>
<dbReference type="EMBL" id="CP090145">
    <property type="protein sequence ID" value="UOX34020.1"/>
    <property type="molecule type" value="Genomic_DNA"/>
</dbReference>